<dbReference type="PRINTS" id="PR00778">
    <property type="entry name" value="HTHARSR"/>
</dbReference>
<reference evidence="5 6" key="1">
    <citation type="submission" date="2020-07" db="EMBL/GenBank/DDBJ databases">
        <title>MOT database genomes.</title>
        <authorList>
            <person name="Joseph S."/>
            <person name="Aduse-Opoku J."/>
            <person name="Hashim A."/>
            <person name="Wade W."/>
            <person name="Curtis M."/>
        </authorList>
    </citation>
    <scope>NUCLEOTIDE SEQUENCE [LARGE SCALE GENOMIC DNA]</scope>
    <source>
        <strain evidence="5 6">WMus004</strain>
    </source>
</reference>
<dbReference type="PANTHER" id="PTHR33154">
    <property type="entry name" value="TRANSCRIPTIONAL REGULATOR, ARSR FAMILY"/>
    <property type="match status" value="1"/>
</dbReference>
<sequence length="124" mass="12481">MTNNHGLLASDRTEDTSAVQDSTALAALLDTLGDPTRLAILSHLHGGEHRVGELAAHLGLAQSTVSQHLAILRSAGLISTHSHGRAHVSALEHAGELDALLAAANALARATQAPAGGPAGGSEP</sequence>
<evidence type="ECO:0000256" key="1">
    <source>
        <dbReference type="ARBA" id="ARBA00023015"/>
    </source>
</evidence>
<evidence type="ECO:0000256" key="2">
    <source>
        <dbReference type="ARBA" id="ARBA00023125"/>
    </source>
</evidence>
<keyword evidence="2" id="KW-0238">DNA-binding</keyword>
<dbReference type="RefSeq" id="WP_179899296.1">
    <property type="nucleotide sequence ID" value="NZ_JACBXV010000001.1"/>
</dbReference>
<dbReference type="GO" id="GO:0003700">
    <property type="term" value="F:DNA-binding transcription factor activity"/>
    <property type="evidence" value="ECO:0007669"/>
    <property type="project" value="InterPro"/>
</dbReference>
<dbReference type="SMART" id="SM00418">
    <property type="entry name" value="HTH_ARSR"/>
    <property type="match status" value="1"/>
</dbReference>
<dbReference type="InterPro" id="IPR001845">
    <property type="entry name" value="HTH_ArsR_DNA-bd_dom"/>
</dbReference>
<evidence type="ECO:0000259" key="4">
    <source>
        <dbReference type="PROSITE" id="PS50987"/>
    </source>
</evidence>
<proteinExistence type="predicted"/>
<dbReference type="InterPro" id="IPR036388">
    <property type="entry name" value="WH-like_DNA-bd_sf"/>
</dbReference>
<dbReference type="Pfam" id="PF01022">
    <property type="entry name" value="HTH_5"/>
    <property type="match status" value="1"/>
</dbReference>
<accession>A0A853EH30</accession>
<dbReference type="PROSITE" id="PS50987">
    <property type="entry name" value="HTH_ARSR_2"/>
    <property type="match status" value="1"/>
</dbReference>
<dbReference type="InterPro" id="IPR011991">
    <property type="entry name" value="ArsR-like_HTH"/>
</dbReference>
<dbReference type="PANTHER" id="PTHR33154:SF33">
    <property type="entry name" value="TRANSCRIPTIONAL REPRESSOR SDPR"/>
    <property type="match status" value="1"/>
</dbReference>
<dbReference type="GO" id="GO:0003677">
    <property type="term" value="F:DNA binding"/>
    <property type="evidence" value="ECO:0007669"/>
    <property type="project" value="UniProtKB-KW"/>
</dbReference>
<dbReference type="AlphaFoldDB" id="A0A853EH30"/>
<name>A0A853EH30_9ACTO</name>
<dbReference type="CDD" id="cd00090">
    <property type="entry name" value="HTH_ARSR"/>
    <property type="match status" value="1"/>
</dbReference>
<organism evidence="5 6">
    <name type="scientific">Actinomyces bowdenii</name>
    <dbReference type="NCBI Taxonomy" id="131109"/>
    <lineage>
        <taxon>Bacteria</taxon>
        <taxon>Bacillati</taxon>
        <taxon>Actinomycetota</taxon>
        <taxon>Actinomycetes</taxon>
        <taxon>Actinomycetales</taxon>
        <taxon>Actinomycetaceae</taxon>
        <taxon>Actinomyces</taxon>
    </lineage>
</organism>
<evidence type="ECO:0000313" key="6">
    <source>
        <dbReference type="Proteomes" id="UP000572528"/>
    </source>
</evidence>
<comment type="caution">
    <text evidence="5">The sequence shown here is derived from an EMBL/GenBank/DDBJ whole genome shotgun (WGS) entry which is preliminary data.</text>
</comment>
<dbReference type="Gene3D" id="1.10.10.10">
    <property type="entry name" value="Winged helix-like DNA-binding domain superfamily/Winged helix DNA-binding domain"/>
    <property type="match status" value="1"/>
</dbReference>
<dbReference type="NCBIfam" id="NF033788">
    <property type="entry name" value="HTH_metalloreg"/>
    <property type="match status" value="1"/>
</dbReference>
<dbReference type="InterPro" id="IPR051081">
    <property type="entry name" value="HTH_MetalResp_TranReg"/>
</dbReference>
<gene>
    <name evidence="5" type="ORF">HZZ05_00025</name>
</gene>
<dbReference type="EMBL" id="JACBXV010000001">
    <property type="protein sequence ID" value="NYS67945.1"/>
    <property type="molecule type" value="Genomic_DNA"/>
</dbReference>
<evidence type="ECO:0000313" key="5">
    <source>
        <dbReference type="EMBL" id="NYS67945.1"/>
    </source>
</evidence>
<dbReference type="SUPFAM" id="SSF46785">
    <property type="entry name" value="Winged helix' DNA-binding domain"/>
    <property type="match status" value="1"/>
</dbReference>
<dbReference type="Proteomes" id="UP000572528">
    <property type="component" value="Unassembled WGS sequence"/>
</dbReference>
<dbReference type="InterPro" id="IPR036390">
    <property type="entry name" value="WH_DNA-bd_sf"/>
</dbReference>
<evidence type="ECO:0000256" key="3">
    <source>
        <dbReference type="ARBA" id="ARBA00023163"/>
    </source>
</evidence>
<keyword evidence="1" id="KW-0805">Transcription regulation</keyword>
<keyword evidence="3" id="KW-0804">Transcription</keyword>
<protein>
    <submittedName>
        <fullName evidence="5">Winged helix-turn-helix transcriptional regulator</fullName>
    </submittedName>
</protein>
<feature type="domain" description="HTH arsR-type" evidence="4">
    <location>
        <begin position="17"/>
        <end position="112"/>
    </location>
</feature>